<comment type="caution">
    <text evidence="3">The sequence shown here is derived from an EMBL/GenBank/DDBJ whole genome shotgun (WGS) entry which is preliminary data.</text>
</comment>
<proteinExistence type="predicted"/>
<dbReference type="EMBL" id="JACYGY010000002">
    <property type="protein sequence ID" value="MBE9465505.1"/>
    <property type="molecule type" value="Genomic_DNA"/>
</dbReference>
<reference evidence="4" key="1">
    <citation type="submission" date="2023-07" db="EMBL/GenBank/DDBJ databases">
        <title>Dyadobacter sp. nov 'subterranea' isolated from contaminted grondwater.</title>
        <authorList>
            <person name="Szabo I."/>
            <person name="Al-Omari J."/>
            <person name="Szerdahelyi S.G."/>
            <person name="Rado J."/>
        </authorList>
    </citation>
    <scope>NUCLEOTIDE SEQUENCE [LARGE SCALE GENOMIC DNA]</scope>
    <source>
        <strain evidence="4">UP-52</strain>
    </source>
</reference>
<dbReference type="Pfam" id="PF22863">
    <property type="entry name" value="TraI_middle"/>
    <property type="match status" value="1"/>
</dbReference>
<organism evidence="3 4">
    <name type="scientific">Dyadobacter subterraneus</name>
    <dbReference type="NCBI Taxonomy" id="2773304"/>
    <lineage>
        <taxon>Bacteria</taxon>
        <taxon>Pseudomonadati</taxon>
        <taxon>Bacteroidota</taxon>
        <taxon>Cytophagia</taxon>
        <taxon>Cytophagales</taxon>
        <taxon>Spirosomataceae</taxon>
        <taxon>Dyadobacter</taxon>
    </lineage>
</organism>
<evidence type="ECO:0000259" key="1">
    <source>
        <dbReference type="Pfam" id="PF03432"/>
    </source>
</evidence>
<dbReference type="Pfam" id="PF03432">
    <property type="entry name" value="Relaxase"/>
    <property type="match status" value="1"/>
</dbReference>
<feature type="domain" description="TraI-like middle" evidence="2">
    <location>
        <begin position="194"/>
        <end position="260"/>
    </location>
</feature>
<keyword evidence="4" id="KW-1185">Reference proteome</keyword>
<dbReference type="InterPro" id="IPR054462">
    <property type="entry name" value="TraI_M"/>
</dbReference>
<name>A0ABR9WJ83_9BACT</name>
<evidence type="ECO:0000313" key="3">
    <source>
        <dbReference type="EMBL" id="MBE9465505.1"/>
    </source>
</evidence>
<dbReference type="InterPro" id="IPR005094">
    <property type="entry name" value="Endonuclease_MobA/VirD2"/>
</dbReference>
<evidence type="ECO:0000259" key="2">
    <source>
        <dbReference type="Pfam" id="PF22863"/>
    </source>
</evidence>
<evidence type="ECO:0000313" key="4">
    <source>
        <dbReference type="Proteomes" id="UP000634134"/>
    </source>
</evidence>
<feature type="domain" description="MobA/VirD2-like nuclease" evidence="1">
    <location>
        <begin position="57"/>
        <end position="166"/>
    </location>
</feature>
<dbReference type="RefSeq" id="WP_194123809.1">
    <property type="nucleotide sequence ID" value="NZ_JACYGY010000002.1"/>
</dbReference>
<gene>
    <name evidence="3" type="ORF">IEE83_26785</name>
</gene>
<accession>A0ABR9WJ83</accession>
<protein>
    <submittedName>
        <fullName evidence="3">Relaxase/mobilization nuclease domain-containing protein</fullName>
    </submittedName>
</protein>
<dbReference type="Proteomes" id="UP000634134">
    <property type="component" value="Unassembled WGS sequence"/>
</dbReference>
<sequence length="282" mass="32163">MIGKVGLGRYAKGILQYCYYDKQLTAKQISELGPKDVRGELVYIQNLALQKLPDGRFDINNLSKQFLDNSGKNRRLTKFIWHQSFSFAPGENPGNDKITQIAMEFAKDFGFEDNQMAVFLHTDKAHRHFHIAANRINYNGKNTADHFNNYARVGKFCRKMELELGLQITPEMHLTAENKDKPRQTADQALLKLKNTIDSILPNVSTMQQLSTELQKQGVKTFIKRGVTFINTKNGMKVKGSDIGREYSFANLEKRLGVIQTMEKSKSAELSLTRQRKRGLSI</sequence>